<comment type="function">
    <text evidence="2">Component of the cytosolic iron-sulfur (Fe/S) protein assembly machinery. Required for maturation of extramitochondrial Fe/S proteins.</text>
</comment>
<evidence type="ECO:0000256" key="1">
    <source>
        <dbReference type="ARBA" id="ARBA00006596"/>
    </source>
</evidence>
<dbReference type="STRING" id="70415.A0A5S6QH21"/>
<dbReference type="AlphaFoldDB" id="A0A5S6QH21"/>
<evidence type="ECO:0000256" key="2">
    <source>
        <dbReference type="ARBA" id="ARBA00025700"/>
    </source>
</evidence>
<name>A0A5S6QH21_TRIMR</name>
<dbReference type="Gene3D" id="3.40.50.1780">
    <property type="match status" value="1"/>
</dbReference>
<dbReference type="WBParaSite" id="TMUE_2000006137.1">
    <property type="protein sequence ID" value="TMUE_2000006137.1"/>
    <property type="gene ID" value="WBGene00292683"/>
</dbReference>
<dbReference type="Proteomes" id="UP000046395">
    <property type="component" value="Unassembled WGS sequence"/>
</dbReference>
<feature type="domain" description="Iron hydrogenase large subunit C-terminal" evidence="3">
    <location>
        <begin position="107"/>
        <end position="333"/>
    </location>
</feature>
<sequence>MAAKGVVRLTDLDDFIAPSQVCIKPIAVESRTSKAKVISYEGEDIYEEVDEFGRKKALKPVSITLNDCLACSGCITSSEAVLIEKQGPDELLHFIERAKSDSSRWLLVVTVSPQSIASIASRYELTMEKADGCIRQFFKMLGMDFVFGSTFARNLSLISSAMEFVDRYRAWQTDRSCTRIFPMISGICPGWVCYAEKSVGDIVIPLICKARSPQAITGAFVKDYLLQMLRELKCPYVEDLHDSRIYHATVMPCFDKKLEASRSCFVSSSNAKEVDLVLSTGQLAELIERMCPHFKDLQEDNEPEWSPLMSPLYRHSGSGSGGYLDFIFKKTMTCKKSTSTSMVSAC</sequence>
<dbReference type="InterPro" id="IPR050340">
    <property type="entry name" value="Cytosolic_Fe-S_CAF"/>
</dbReference>
<dbReference type="PANTHER" id="PTHR11615">
    <property type="entry name" value="NITRATE, FORMATE, IRON DEHYDROGENASE"/>
    <property type="match status" value="1"/>
</dbReference>
<reference evidence="5" key="1">
    <citation type="submission" date="2019-12" db="UniProtKB">
        <authorList>
            <consortium name="WormBaseParasite"/>
        </authorList>
    </citation>
    <scope>IDENTIFICATION</scope>
</reference>
<evidence type="ECO:0000313" key="4">
    <source>
        <dbReference type="Proteomes" id="UP000046395"/>
    </source>
</evidence>
<evidence type="ECO:0000259" key="3">
    <source>
        <dbReference type="Pfam" id="PF02906"/>
    </source>
</evidence>
<protein>
    <submittedName>
        <fullName evidence="5">Fe_hyd_lg_C domain-containing protein</fullName>
    </submittedName>
</protein>
<proteinExistence type="inferred from homology"/>
<accession>A0A5S6QH21</accession>
<comment type="similarity">
    <text evidence="1">Belongs to the NARF family.</text>
</comment>
<keyword evidence="4" id="KW-1185">Reference proteome</keyword>
<dbReference type="SUPFAM" id="SSF53920">
    <property type="entry name" value="Fe-only hydrogenase"/>
    <property type="match status" value="1"/>
</dbReference>
<evidence type="ECO:0000313" key="5">
    <source>
        <dbReference type="WBParaSite" id="TMUE_2000006137.1"/>
    </source>
</evidence>
<dbReference type="InterPro" id="IPR004108">
    <property type="entry name" value="Fe_hydrogenase_lsu_C"/>
</dbReference>
<dbReference type="InterPro" id="IPR009016">
    <property type="entry name" value="Fe_hydrogenase"/>
</dbReference>
<organism evidence="4 5">
    <name type="scientific">Trichuris muris</name>
    <name type="common">Mouse whipworm</name>
    <dbReference type="NCBI Taxonomy" id="70415"/>
    <lineage>
        <taxon>Eukaryota</taxon>
        <taxon>Metazoa</taxon>
        <taxon>Ecdysozoa</taxon>
        <taxon>Nematoda</taxon>
        <taxon>Enoplea</taxon>
        <taxon>Dorylaimia</taxon>
        <taxon>Trichinellida</taxon>
        <taxon>Trichuridae</taxon>
        <taxon>Trichuris</taxon>
    </lineage>
</organism>
<dbReference type="Pfam" id="PF02906">
    <property type="entry name" value="Fe_hyd_lg_C"/>
    <property type="match status" value="1"/>
</dbReference>